<gene>
    <name evidence="1" type="ORF">SCLCIDRAFT_1221376</name>
</gene>
<dbReference type="HOGENOM" id="CLU_3070014_0_0_1"/>
<keyword evidence="2" id="KW-1185">Reference proteome</keyword>
<dbReference type="InParanoid" id="A0A0C3DFI2"/>
<accession>A0A0C3DFI2</accession>
<evidence type="ECO:0000313" key="1">
    <source>
        <dbReference type="EMBL" id="KIM55124.1"/>
    </source>
</evidence>
<organism evidence="1 2">
    <name type="scientific">Scleroderma citrinum Foug A</name>
    <dbReference type="NCBI Taxonomy" id="1036808"/>
    <lineage>
        <taxon>Eukaryota</taxon>
        <taxon>Fungi</taxon>
        <taxon>Dikarya</taxon>
        <taxon>Basidiomycota</taxon>
        <taxon>Agaricomycotina</taxon>
        <taxon>Agaricomycetes</taxon>
        <taxon>Agaricomycetidae</taxon>
        <taxon>Boletales</taxon>
        <taxon>Sclerodermatineae</taxon>
        <taxon>Sclerodermataceae</taxon>
        <taxon>Scleroderma</taxon>
    </lineage>
</organism>
<protein>
    <submittedName>
        <fullName evidence="1">Uncharacterized protein</fullName>
    </submittedName>
</protein>
<sequence>MVTLFSQACQWNSGTQFVIRGINNVGLERHGGWFVWGITLLHESAPHIAKHAW</sequence>
<dbReference type="EMBL" id="KN822140">
    <property type="protein sequence ID" value="KIM55124.1"/>
    <property type="molecule type" value="Genomic_DNA"/>
</dbReference>
<dbReference type="Proteomes" id="UP000053989">
    <property type="component" value="Unassembled WGS sequence"/>
</dbReference>
<evidence type="ECO:0000313" key="2">
    <source>
        <dbReference type="Proteomes" id="UP000053989"/>
    </source>
</evidence>
<dbReference type="AlphaFoldDB" id="A0A0C3DFI2"/>
<reference evidence="1 2" key="1">
    <citation type="submission" date="2014-04" db="EMBL/GenBank/DDBJ databases">
        <authorList>
            <consortium name="DOE Joint Genome Institute"/>
            <person name="Kuo A."/>
            <person name="Kohler A."/>
            <person name="Nagy L.G."/>
            <person name="Floudas D."/>
            <person name="Copeland A."/>
            <person name="Barry K.W."/>
            <person name="Cichocki N."/>
            <person name="Veneault-Fourrey C."/>
            <person name="LaButti K."/>
            <person name="Lindquist E.A."/>
            <person name="Lipzen A."/>
            <person name="Lundell T."/>
            <person name="Morin E."/>
            <person name="Murat C."/>
            <person name="Sun H."/>
            <person name="Tunlid A."/>
            <person name="Henrissat B."/>
            <person name="Grigoriev I.V."/>
            <person name="Hibbett D.S."/>
            <person name="Martin F."/>
            <person name="Nordberg H.P."/>
            <person name="Cantor M.N."/>
            <person name="Hua S.X."/>
        </authorList>
    </citation>
    <scope>NUCLEOTIDE SEQUENCE [LARGE SCALE GENOMIC DNA]</scope>
    <source>
        <strain evidence="1 2">Foug A</strain>
    </source>
</reference>
<proteinExistence type="predicted"/>
<name>A0A0C3DFI2_9AGAM</name>
<reference evidence="2" key="2">
    <citation type="submission" date="2015-01" db="EMBL/GenBank/DDBJ databases">
        <title>Evolutionary Origins and Diversification of the Mycorrhizal Mutualists.</title>
        <authorList>
            <consortium name="DOE Joint Genome Institute"/>
            <consortium name="Mycorrhizal Genomics Consortium"/>
            <person name="Kohler A."/>
            <person name="Kuo A."/>
            <person name="Nagy L.G."/>
            <person name="Floudas D."/>
            <person name="Copeland A."/>
            <person name="Barry K.W."/>
            <person name="Cichocki N."/>
            <person name="Veneault-Fourrey C."/>
            <person name="LaButti K."/>
            <person name="Lindquist E.A."/>
            <person name="Lipzen A."/>
            <person name="Lundell T."/>
            <person name="Morin E."/>
            <person name="Murat C."/>
            <person name="Riley R."/>
            <person name="Ohm R."/>
            <person name="Sun H."/>
            <person name="Tunlid A."/>
            <person name="Henrissat B."/>
            <person name="Grigoriev I.V."/>
            <person name="Hibbett D.S."/>
            <person name="Martin F."/>
        </authorList>
    </citation>
    <scope>NUCLEOTIDE SEQUENCE [LARGE SCALE GENOMIC DNA]</scope>
    <source>
        <strain evidence="2">Foug A</strain>
    </source>
</reference>